<name>A0A4S2M0V2_OPIFE</name>
<protein>
    <submittedName>
        <fullName evidence="1">Uncharacterized protein</fullName>
    </submittedName>
</protein>
<dbReference type="EMBL" id="SJOL01006416">
    <property type="protein sequence ID" value="TGZ67458.1"/>
    <property type="molecule type" value="Genomic_DNA"/>
</dbReference>
<dbReference type="OrthoDB" id="415359at2759"/>
<reference evidence="1 2" key="1">
    <citation type="journal article" date="2019" name="BMC Genomics">
        <title>New insights from Opisthorchis felineus genome: update on genomics of the epidemiologically important liver flukes.</title>
        <authorList>
            <person name="Ershov N.I."/>
            <person name="Mordvinov V.A."/>
            <person name="Prokhortchouk E.B."/>
            <person name="Pakharukova M.Y."/>
            <person name="Gunbin K.V."/>
            <person name="Ustyantsev K."/>
            <person name="Genaev M.A."/>
            <person name="Blinov A.G."/>
            <person name="Mazur A."/>
            <person name="Boulygina E."/>
            <person name="Tsygankova S."/>
            <person name="Khrameeva E."/>
            <person name="Chekanov N."/>
            <person name="Fan G."/>
            <person name="Xiao A."/>
            <person name="Zhang H."/>
            <person name="Xu X."/>
            <person name="Yang H."/>
            <person name="Solovyev V."/>
            <person name="Lee S.M."/>
            <person name="Liu X."/>
            <person name="Afonnikov D.A."/>
            <person name="Skryabin K.G."/>
        </authorList>
    </citation>
    <scope>NUCLEOTIDE SEQUENCE [LARGE SCALE GENOMIC DNA]</scope>
    <source>
        <strain evidence="1">AK-0245</strain>
        <tissue evidence="1">Whole organism</tissue>
    </source>
</reference>
<evidence type="ECO:0000313" key="2">
    <source>
        <dbReference type="Proteomes" id="UP000308267"/>
    </source>
</evidence>
<comment type="caution">
    <text evidence="1">The sequence shown here is derived from an EMBL/GenBank/DDBJ whole genome shotgun (WGS) entry which is preliminary data.</text>
</comment>
<dbReference type="AlphaFoldDB" id="A0A4S2M0V2"/>
<gene>
    <name evidence="1" type="ORF">CRM22_004797</name>
</gene>
<dbReference type="Pfam" id="PF10154">
    <property type="entry name" value="Fy-3"/>
    <property type="match status" value="1"/>
</dbReference>
<dbReference type="STRING" id="147828.A0A4S2M0V2"/>
<dbReference type="InterPro" id="IPR019311">
    <property type="entry name" value="Fy-3"/>
</dbReference>
<proteinExistence type="predicted"/>
<dbReference type="Proteomes" id="UP000308267">
    <property type="component" value="Unassembled WGS sequence"/>
</dbReference>
<evidence type="ECO:0000313" key="1">
    <source>
        <dbReference type="EMBL" id="TGZ67458.1"/>
    </source>
</evidence>
<keyword evidence="2" id="KW-1185">Reference proteome</keyword>
<sequence>MVVIVDKRIDSFRGINRRLAEACEGSTEFHLPDLDCQLASIQETINRPGPRLPGAVNDDTLAVACPTVDSDCLGSIIGASPSIEVECFHLRLHLIRSACLVVIHPI</sequence>
<accession>A0A4S2M0V2</accession>
<organism evidence="1 2">
    <name type="scientific">Opisthorchis felineus</name>
    <dbReference type="NCBI Taxonomy" id="147828"/>
    <lineage>
        <taxon>Eukaryota</taxon>
        <taxon>Metazoa</taxon>
        <taxon>Spiralia</taxon>
        <taxon>Lophotrochozoa</taxon>
        <taxon>Platyhelminthes</taxon>
        <taxon>Trematoda</taxon>
        <taxon>Digenea</taxon>
        <taxon>Opisthorchiida</taxon>
        <taxon>Opisthorchiata</taxon>
        <taxon>Opisthorchiidae</taxon>
        <taxon>Opisthorchis</taxon>
    </lineage>
</organism>